<dbReference type="EMBL" id="ATMH01007440">
    <property type="protein sequence ID" value="EPY23822.1"/>
    <property type="molecule type" value="Genomic_DNA"/>
</dbReference>
<name>S9TZ57_9TRYP</name>
<dbReference type="OrthoDB" id="10250130at2759"/>
<dbReference type="SUPFAM" id="SSF50965">
    <property type="entry name" value="Galactose oxidase, central domain"/>
    <property type="match status" value="1"/>
</dbReference>
<gene>
    <name evidence="2" type="ORF">STCU_07440</name>
</gene>
<dbReference type="Gene3D" id="2.120.10.80">
    <property type="entry name" value="Kelch-type beta propeller"/>
    <property type="match status" value="1"/>
</dbReference>
<evidence type="ECO:0000256" key="1">
    <source>
        <dbReference type="SAM" id="MobiDB-lite"/>
    </source>
</evidence>
<protein>
    <submittedName>
        <fullName evidence="2">Uncharacterized protein</fullName>
    </submittedName>
</protein>
<reference evidence="2 3" key="1">
    <citation type="journal article" date="2013" name="PLoS ONE">
        <title>Predicting the Proteins of Angomonas deanei, Strigomonas culicis and Their Respective Endosymbionts Reveals New Aspects of the Trypanosomatidae Family.</title>
        <authorList>
            <person name="Motta M.C."/>
            <person name="Martins A.C."/>
            <person name="de Souza S.S."/>
            <person name="Catta-Preta C.M."/>
            <person name="Silva R."/>
            <person name="Klein C.C."/>
            <person name="de Almeida L.G."/>
            <person name="de Lima Cunha O."/>
            <person name="Ciapina L.P."/>
            <person name="Brocchi M."/>
            <person name="Colabardini A.C."/>
            <person name="de Araujo Lima B."/>
            <person name="Machado C.R."/>
            <person name="de Almeida Soares C.M."/>
            <person name="Probst C.M."/>
            <person name="de Menezes C.B."/>
            <person name="Thompson C.E."/>
            <person name="Bartholomeu D.C."/>
            <person name="Gradia D.F."/>
            <person name="Pavoni D.P."/>
            <person name="Grisard E.C."/>
            <person name="Fantinatti-Garboggini F."/>
            <person name="Marchini F.K."/>
            <person name="Rodrigues-Luiz G.F."/>
            <person name="Wagner G."/>
            <person name="Goldman G.H."/>
            <person name="Fietto J.L."/>
            <person name="Elias M.C."/>
            <person name="Goldman M.H."/>
            <person name="Sagot M.F."/>
            <person name="Pereira M."/>
            <person name="Stoco P.H."/>
            <person name="de Mendonca-Neto R.P."/>
            <person name="Teixeira S.M."/>
            <person name="Maciel T.E."/>
            <person name="de Oliveira Mendes T.A."/>
            <person name="Urmenyi T.P."/>
            <person name="de Souza W."/>
            <person name="Schenkman S."/>
            <person name="de Vasconcelos A.T."/>
        </authorList>
    </citation>
    <scope>NUCLEOTIDE SEQUENCE [LARGE SCALE GENOMIC DNA]</scope>
</reference>
<evidence type="ECO:0000313" key="3">
    <source>
        <dbReference type="Proteomes" id="UP000015354"/>
    </source>
</evidence>
<proteinExistence type="predicted"/>
<keyword evidence="3" id="KW-1185">Reference proteome</keyword>
<accession>S9TZ57</accession>
<sequence>MLHEWRAAAAGEAPPPRSRHSAGLNRSVEGAAAAVATGGGVPLSLLVFGGETDAAEQTDELYELDIAAGAWSRVRPQAGAPWPAPRHLATARLCYIPSCDGLALYGGAHYVAGNIRSFADVWLYCPQSRTWHCVVGEGGQDGRLPPCNGHSGIVLPRGVYEAETDVVLFVGGKESAVGEDRVKRLAFSFPKEESRPLLPEACECVCSLVEAEESGPHGGATREAAAAAAVEPAVSTGSPGTPHWRYMPAVVPLPLAAAAGEPGAQRMVLLLLGGTCRHEQADAAFVLFA</sequence>
<dbReference type="InterPro" id="IPR015915">
    <property type="entry name" value="Kelch-typ_b-propeller"/>
</dbReference>
<organism evidence="2 3">
    <name type="scientific">Strigomonas culicis</name>
    <dbReference type="NCBI Taxonomy" id="28005"/>
    <lineage>
        <taxon>Eukaryota</taxon>
        <taxon>Discoba</taxon>
        <taxon>Euglenozoa</taxon>
        <taxon>Kinetoplastea</taxon>
        <taxon>Metakinetoplastina</taxon>
        <taxon>Trypanosomatida</taxon>
        <taxon>Trypanosomatidae</taxon>
        <taxon>Strigomonadinae</taxon>
        <taxon>Strigomonas</taxon>
    </lineage>
</organism>
<feature type="region of interest" description="Disordered" evidence="1">
    <location>
        <begin position="1"/>
        <end position="23"/>
    </location>
</feature>
<evidence type="ECO:0000313" key="2">
    <source>
        <dbReference type="EMBL" id="EPY23822.1"/>
    </source>
</evidence>
<comment type="caution">
    <text evidence="2">The sequence shown here is derived from an EMBL/GenBank/DDBJ whole genome shotgun (WGS) entry which is preliminary data.</text>
</comment>
<dbReference type="InterPro" id="IPR011043">
    <property type="entry name" value="Gal_Oxase/kelch_b-propeller"/>
</dbReference>
<dbReference type="Proteomes" id="UP000015354">
    <property type="component" value="Unassembled WGS sequence"/>
</dbReference>
<dbReference type="AlphaFoldDB" id="S9TZ57"/>